<dbReference type="InterPro" id="IPR026095">
    <property type="entry name" value="Myb/SANT-like_DNA-bd_dom_prot"/>
</dbReference>
<protein>
    <submittedName>
        <fullName evidence="1">Uncharacterized protein</fullName>
    </submittedName>
</protein>
<dbReference type="GO" id="GO:0016604">
    <property type="term" value="C:nuclear body"/>
    <property type="evidence" value="ECO:0007669"/>
    <property type="project" value="TreeGrafter"/>
</dbReference>
<gene>
    <name evidence="1" type="ORF">OVA965_LOCUS37819</name>
    <name evidence="2" type="ORF">TMI583_LOCUS38942</name>
</gene>
<name>A0A8S2FPM9_9BILA</name>
<dbReference type="EMBL" id="CAJOBA010058503">
    <property type="protein sequence ID" value="CAF4308674.1"/>
    <property type="molecule type" value="Genomic_DNA"/>
</dbReference>
<accession>A0A8S2FPM9</accession>
<comment type="caution">
    <text evidence="1">The sequence shown here is derived from an EMBL/GenBank/DDBJ whole genome shotgun (WGS) entry which is preliminary data.</text>
</comment>
<organism evidence="1 3">
    <name type="scientific">Didymodactylos carnosus</name>
    <dbReference type="NCBI Taxonomy" id="1234261"/>
    <lineage>
        <taxon>Eukaryota</taxon>
        <taxon>Metazoa</taxon>
        <taxon>Spiralia</taxon>
        <taxon>Gnathifera</taxon>
        <taxon>Rotifera</taxon>
        <taxon>Eurotatoria</taxon>
        <taxon>Bdelloidea</taxon>
        <taxon>Philodinida</taxon>
        <taxon>Philodinidae</taxon>
        <taxon>Didymodactylos</taxon>
    </lineage>
</organism>
<dbReference type="GO" id="GO:0045893">
    <property type="term" value="P:positive regulation of DNA-templated transcription"/>
    <property type="evidence" value="ECO:0007669"/>
    <property type="project" value="TreeGrafter"/>
</dbReference>
<evidence type="ECO:0000313" key="3">
    <source>
        <dbReference type="Proteomes" id="UP000677228"/>
    </source>
</evidence>
<proteinExistence type="predicted"/>
<feature type="non-terminal residue" evidence="1">
    <location>
        <position position="203"/>
    </location>
</feature>
<dbReference type="AlphaFoldDB" id="A0A8S2FPM9"/>
<dbReference type="Proteomes" id="UP000677228">
    <property type="component" value="Unassembled WGS sequence"/>
</dbReference>
<dbReference type="PANTHER" id="PTHR22666:SF3">
    <property type="entry name" value="MYB_SANT-LIKE DNA-BINDING DOMAIN-CONTAINING PROTEIN 1"/>
    <property type="match status" value="1"/>
</dbReference>
<reference evidence="1" key="1">
    <citation type="submission" date="2021-02" db="EMBL/GenBank/DDBJ databases">
        <authorList>
            <person name="Nowell W R."/>
        </authorList>
    </citation>
    <scope>NUCLEOTIDE SEQUENCE</scope>
</reference>
<dbReference type="EMBL" id="CAJNOK010036356">
    <property type="protein sequence ID" value="CAF1521741.1"/>
    <property type="molecule type" value="Genomic_DNA"/>
</dbReference>
<sequence>LWADSITDLRAFRHNAPVYEKIATCLNVYIKEDNVTYTSNQIATKISDLTKRYRQIKSTHITGCSPSDWLHYELIHAILGTCPMNDEALRYETTVIFNESSETNVEQTVPLPCTPDTDIVLLHHDYYTRSQQDPSDLTTDTISTTANFSLADIPLTSPLSTQQLLATTVATVDVLRKTEMDNISKVYTVRNVLISKGMIYFEN</sequence>
<dbReference type="PANTHER" id="PTHR22666">
    <property type="entry name" value="MYB_SANT-LIKE DNA-BINDING DOMAIN-CONTAINING PROTEIN 1"/>
    <property type="match status" value="1"/>
</dbReference>
<dbReference type="Proteomes" id="UP000682733">
    <property type="component" value="Unassembled WGS sequence"/>
</dbReference>
<evidence type="ECO:0000313" key="1">
    <source>
        <dbReference type="EMBL" id="CAF1521741.1"/>
    </source>
</evidence>
<evidence type="ECO:0000313" key="2">
    <source>
        <dbReference type="EMBL" id="CAF4308674.1"/>
    </source>
</evidence>